<feature type="compositionally biased region" description="Polar residues" evidence="1">
    <location>
        <begin position="176"/>
        <end position="185"/>
    </location>
</feature>
<dbReference type="Proteomes" id="UP000094444">
    <property type="component" value="Unassembled WGS sequence"/>
</dbReference>
<comment type="caution">
    <text evidence="2">The sequence shown here is derived from an EMBL/GenBank/DDBJ whole genome shotgun (WGS) entry which is preliminary data.</text>
</comment>
<dbReference type="InParanoid" id="A0A2P5IAA8"/>
<gene>
    <name evidence="2" type="ORF">DHEL01_v202190</name>
</gene>
<dbReference type="STRING" id="158607.A0A2P5IAA8"/>
<evidence type="ECO:0000313" key="2">
    <source>
        <dbReference type="EMBL" id="POS79432.1"/>
    </source>
</evidence>
<dbReference type="EMBL" id="MAVT02000115">
    <property type="protein sequence ID" value="POS79432.1"/>
    <property type="molecule type" value="Genomic_DNA"/>
</dbReference>
<organism evidence="2 3">
    <name type="scientific">Diaporthe helianthi</name>
    <dbReference type="NCBI Taxonomy" id="158607"/>
    <lineage>
        <taxon>Eukaryota</taxon>
        <taxon>Fungi</taxon>
        <taxon>Dikarya</taxon>
        <taxon>Ascomycota</taxon>
        <taxon>Pezizomycotina</taxon>
        <taxon>Sordariomycetes</taxon>
        <taxon>Sordariomycetidae</taxon>
        <taxon>Diaporthales</taxon>
        <taxon>Diaporthaceae</taxon>
        <taxon>Diaporthe</taxon>
    </lineage>
</organism>
<protein>
    <submittedName>
        <fullName evidence="2">Uncharacterized protein</fullName>
    </submittedName>
</protein>
<accession>A0A2P5IAA8</accession>
<feature type="compositionally biased region" description="Basic and acidic residues" evidence="1">
    <location>
        <begin position="59"/>
        <end position="76"/>
    </location>
</feature>
<feature type="compositionally biased region" description="Basic and acidic residues" evidence="1">
    <location>
        <begin position="304"/>
        <end position="313"/>
    </location>
</feature>
<dbReference type="OrthoDB" id="5413827at2759"/>
<feature type="region of interest" description="Disordered" evidence="1">
    <location>
        <begin position="1"/>
        <end position="346"/>
    </location>
</feature>
<dbReference type="AlphaFoldDB" id="A0A2P5IAA8"/>
<reference evidence="2" key="1">
    <citation type="submission" date="2017-09" db="EMBL/GenBank/DDBJ databases">
        <title>Polyketide synthases of a Diaporthe helianthi virulent isolate.</title>
        <authorList>
            <person name="Baroncelli R."/>
        </authorList>
    </citation>
    <scope>NUCLEOTIDE SEQUENCE [LARGE SCALE GENOMIC DNA]</scope>
    <source>
        <strain evidence="2">7/96</strain>
    </source>
</reference>
<name>A0A2P5IAA8_DIAHE</name>
<evidence type="ECO:0000256" key="1">
    <source>
        <dbReference type="SAM" id="MobiDB-lite"/>
    </source>
</evidence>
<feature type="compositionally biased region" description="Low complexity" evidence="1">
    <location>
        <begin position="202"/>
        <end position="213"/>
    </location>
</feature>
<proteinExistence type="predicted"/>
<sequence length="613" mass="67827">MPAFDDAIRGRGKGGGTPNHGRHPNIKQSPQTKRKASPFKTPSPVTDLHHRRVKRKRSQDRLASDKTSKKVRRDGQFRPGHGSADAIDLTGDDGPVKSSASPLIKSENDSAGIIRDTTHVDLTDDSSVNGVDTSLCGAGPAPNDDKPPIPPTPTRGAKEEAECITLTDSDDESEKTATAVSSTPVRKTAQPGAVENISGLMTPSTPKTPSSPKTPRPIAQPRRRLGAKDGKARQLDSFPEQGATQPTPAHDRIRLMSEMPFQPDGLTAGSPGASRDLESPFKASPAREATKKTALARTPLPVARKREAVREQEADQDQLPPGGSESASQLVARSRGAGTQETDDKTNKNPCTVFIVVFRAPPQELLRISRRGVHLRPQRPDIPIDDKCFLVPLVVELKHIIFENLLLSADPIQLLNQWSERKRGSASGLHPAILLTCKAMYESGCKFLYGENEFQYLVRDKHRRDATRSLNRRIYFEKYMQRFMKLELSIERSRTEHAYYTSVVNALNLLIQHGANLHTLTICVSPTVEGDTLSTKNKYVQGEMKPPSDQLNDMCDHITRACENPLKVVEEGLFEFFKVKPRRDGRFSARKYQFLDGGIDSQNDDDRDSDYEE</sequence>
<keyword evidence="3" id="KW-1185">Reference proteome</keyword>
<evidence type="ECO:0000313" key="3">
    <source>
        <dbReference type="Proteomes" id="UP000094444"/>
    </source>
</evidence>
<feature type="compositionally biased region" description="Basic residues" evidence="1">
    <location>
        <begin position="49"/>
        <end position="58"/>
    </location>
</feature>